<dbReference type="Pfam" id="PF22933">
    <property type="entry name" value="ComC_SSD"/>
    <property type="match status" value="1"/>
</dbReference>
<sequence length="1498" mass="164274">MKQLFLFVSLLLFICFSKTNGDIQILNETTVSTTSMYYYSWGAIIGCHTTILIDIPLNSSFGSIKNFKVFTNDTINFSLLSVVPLFINETFGTYKIDGNILNLGSFSISLIGSNTTNSTEILSPFNVTCTDAPVISDLGIILPNYPIPIRRDGVYLFEVPVKVTNLTESDSIQLSFSLALGSSPFTLFSQQISTNFFILRFKLSDPSLITFKDPIEIIPQNLNSGITPTNYTSFTVSPNVNVSSEFQFSNIQFYPEYNADPTLEYFGYVTFNVLNDDRAIVPGVTNNLLNLDTSEKLDFGVAFPVGFNGTHSQFMGIIQPGRKATFTWYLASTDNSDVADTMFFPKRDNIVTPTSTTSQDLSNCDIAILGIGSSTFEYTMPTIYKFSTFNGDYHEYIPYWSVDSFNVTTNITTFSHETILPDGYYNPSLMVYGSILNFNDYASISVPTPLVTPTDGRTSPIVQDIAFISPTGDLSSFYILRFKVLSNVSKFHHLDINGKKVYATNIVSGSMDEGSTGFYEITVNYTFVKSMSKSYTITACGIFLNCETKNYFPQLLNPFPSLHLPQYNLVTVYDIKYINFKYNNLNTTNRARNNTIYLRIDGLNGTSDAETILFKLDFVRGYLPFSWNSLLSMFQCDFMIPGNYYSGNVGYSIIIGGDSYAYSSIFIATGSNSSLSVTSLKSDMVPPLISLVQAYPSNNVVLDPLDSSNNIFGWDLEIEEGINGFDHGEVNITSAYDKVGFNFKFNSSDLVNGSIYKIRINQTEMVCIDQGYSVSSVYLIDKQGYETSRSSQYESISALFKVSMSDQLFIYIQCPNDNGISYNSSNPDVNPPFISSFMLESGNSQINMNYGSSNRTVIVTLVIEDSESGLSSRHHPTIYIQDVFGTLITISNGNGMTVIDDTTQTRTYSCVITIPFGFGYPSGASIAVYGLVDKFMNVRGYSHYNLLFGISRNSLLPYVSTDYTMAPSIVDMIPKFDPDYKSAQFIIYGSFFGLNPSDVIVTVDYMLDSHSSSETQIPLNTINTRNLLSTTTESVPFNISSISGNLIAISVDLRNAISQQLQIQLNVAGQTSNAYSFILPSQVLDPTTSTSGVSTATSSATSSGTATGGGTATATATGTGTATATATATTTDTTTTSTTSTSTTGTSGSDCSKLSNCGGTSQGICIGDNTCSCINSWIGSDCSSKPLEGVSINVNPNAPSASLDQDDGSGFKLSSLINLYQIREIDSTSNKVIYQYDLQDKWVPVKQSSPKANTFIYSNTLSNTKKSVIYATISIYDKQSTFDFAGKQYQINPNSIKFTVNITNYVIEKPLNNVELIMQAQLNSSQSDDICSKKQTTKGSSSDQLTIQLNNKSLYCRFLNSALLDGVTAVNNLTHVNLNSEFQALVKPNSGQYFYGIVLPNFNDYLILDPDFSLLLQSSTISSNDGGICSSSSGNKFPTGAIVGIVIGGVALIVVVAIVATSLLFRRHRFSSVTMKLRSWNSKRRSKSKSYNLKNFQS</sequence>
<dbReference type="Proteomes" id="UP001344447">
    <property type="component" value="Unassembled WGS sequence"/>
</dbReference>
<dbReference type="PANTHER" id="PTHR31378:SF20">
    <property type="entry name" value="EGF-LIKE DOMAIN-CONTAINING PROTEIN"/>
    <property type="match status" value="1"/>
</dbReference>
<feature type="compositionally biased region" description="Low complexity" evidence="1">
    <location>
        <begin position="1112"/>
        <end position="1149"/>
    </location>
</feature>
<feature type="transmembrane region" description="Helical" evidence="2">
    <location>
        <begin position="1441"/>
        <end position="1465"/>
    </location>
</feature>
<dbReference type="InterPro" id="IPR054484">
    <property type="entry name" value="ComC_SSD"/>
</dbReference>
<evidence type="ECO:0000256" key="1">
    <source>
        <dbReference type="SAM" id="MobiDB-lite"/>
    </source>
</evidence>
<evidence type="ECO:0000313" key="5">
    <source>
        <dbReference type="EMBL" id="KAK5579456.1"/>
    </source>
</evidence>
<protein>
    <recommendedName>
        <fullName evidence="4">EGF-like domain-containing protein</fullName>
    </recommendedName>
</protein>
<dbReference type="InterPro" id="IPR055462">
    <property type="entry name" value="DUF7034"/>
</dbReference>
<gene>
    <name evidence="5" type="ORF">RB653_009139</name>
</gene>
<feature type="region of interest" description="Disordered" evidence="1">
    <location>
        <begin position="1089"/>
        <end position="1153"/>
    </location>
</feature>
<dbReference type="PROSITE" id="PS00022">
    <property type="entry name" value="EGF_1"/>
    <property type="match status" value="1"/>
</dbReference>
<proteinExistence type="predicted"/>
<name>A0AAN7YUT5_9MYCE</name>
<keyword evidence="3" id="KW-0732">Signal</keyword>
<evidence type="ECO:0000313" key="6">
    <source>
        <dbReference type="Proteomes" id="UP001344447"/>
    </source>
</evidence>
<keyword evidence="2" id="KW-1133">Transmembrane helix</keyword>
<dbReference type="InterPro" id="IPR000742">
    <property type="entry name" value="EGF"/>
</dbReference>
<evidence type="ECO:0000256" key="3">
    <source>
        <dbReference type="SAM" id="SignalP"/>
    </source>
</evidence>
<keyword evidence="2" id="KW-0472">Membrane</keyword>
<dbReference type="EMBL" id="JAVFKY010000003">
    <property type="protein sequence ID" value="KAK5579456.1"/>
    <property type="molecule type" value="Genomic_DNA"/>
</dbReference>
<dbReference type="Pfam" id="PF23033">
    <property type="entry name" value="DUF7034"/>
    <property type="match status" value="1"/>
</dbReference>
<evidence type="ECO:0000259" key="4">
    <source>
        <dbReference type="PROSITE" id="PS00022"/>
    </source>
</evidence>
<keyword evidence="6" id="KW-1185">Reference proteome</keyword>
<dbReference type="PANTHER" id="PTHR31378">
    <property type="entry name" value="EGF-LIKE DOMAIN-CONTAINING PROTEIN-RELATED-RELATED"/>
    <property type="match status" value="1"/>
</dbReference>
<keyword evidence="2" id="KW-0812">Transmembrane</keyword>
<dbReference type="Pfam" id="PF23034">
    <property type="entry name" value="DUF7035"/>
    <property type="match status" value="1"/>
</dbReference>
<accession>A0AAN7YUT5</accession>
<evidence type="ECO:0000256" key="2">
    <source>
        <dbReference type="SAM" id="Phobius"/>
    </source>
</evidence>
<feature type="signal peptide" evidence="3">
    <location>
        <begin position="1"/>
        <end position="21"/>
    </location>
</feature>
<dbReference type="InterPro" id="IPR055463">
    <property type="entry name" value="DUF7035"/>
</dbReference>
<reference evidence="5 6" key="1">
    <citation type="submission" date="2023-11" db="EMBL/GenBank/DDBJ databases">
        <title>Dfirmibasis_genome.</title>
        <authorList>
            <person name="Edelbroek B."/>
            <person name="Kjellin J."/>
            <person name="Jerlstrom-Hultqvist J."/>
            <person name="Soderbom F."/>
        </authorList>
    </citation>
    <scope>NUCLEOTIDE SEQUENCE [LARGE SCALE GENOMIC DNA]</scope>
    <source>
        <strain evidence="5 6">TNS-C-14</strain>
    </source>
</reference>
<feature type="domain" description="EGF-like" evidence="4">
    <location>
        <begin position="1171"/>
        <end position="1182"/>
    </location>
</feature>
<organism evidence="5 6">
    <name type="scientific">Dictyostelium firmibasis</name>
    <dbReference type="NCBI Taxonomy" id="79012"/>
    <lineage>
        <taxon>Eukaryota</taxon>
        <taxon>Amoebozoa</taxon>
        <taxon>Evosea</taxon>
        <taxon>Eumycetozoa</taxon>
        <taxon>Dictyostelia</taxon>
        <taxon>Dictyosteliales</taxon>
        <taxon>Dictyosteliaceae</taxon>
        <taxon>Dictyostelium</taxon>
    </lineage>
</organism>
<feature type="chain" id="PRO_5043039618" description="EGF-like domain-containing protein" evidence="3">
    <location>
        <begin position="22"/>
        <end position="1498"/>
    </location>
</feature>
<comment type="caution">
    <text evidence="5">The sequence shown here is derived from an EMBL/GenBank/DDBJ whole genome shotgun (WGS) entry which is preliminary data.</text>
</comment>
<feature type="compositionally biased region" description="Low complexity" evidence="1">
    <location>
        <begin position="1089"/>
        <end position="1105"/>
    </location>
</feature>